<dbReference type="STRING" id="81985.R0FJQ3"/>
<dbReference type="AlphaFoldDB" id="R0FJQ3"/>
<dbReference type="EMBL" id="KB870810">
    <property type="protein sequence ID" value="EOA22341.1"/>
    <property type="molecule type" value="Genomic_DNA"/>
</dbReference>
<keyword evidence="4" id="KW-1185">Reference proteome</keyword>
<dbReference type="PANTHER" id="PTHR31718">
    <property type="entry name" value="PLAT DOMAIN-CONTAINING PROTEIN"/>
    <property type="match status" value="1"/>
</dbReference>
<feature type="transmembrane region" description="Helical" evidence="2">
    <location>
        <begin position="167"/>
        <end position="185"/>
    </location>
</feature>
<feature type="compositionally biased region" description="Polar residues" evidence="1">
    <location>
        <begin position="115"/>
        <end position="124"/>
    </location>
</feature>
<evidence type="ECO:0000256" key="1">
    <source>
        <dbReference type="SAM" id="MobiDB-lite"/>
    </source>
</evidence>
<protein>
    <recommendedName>
        <fullName evidence="5">PLAT domain-containing protein</fullName>
    </recommendedName>
</protein>
<gene>
    <name evidence="3" type="ORF">CARUB_v10002963mg</name>
</gene>
<keyword evidence="2" id="KW-0472">Membrane</keyword>
<dbReference type="InterPro" id="IPR010417">
    <property type="entry name" value="Embryo-specific_ATS3"/>
</dbReference>
<name>R0FJQ3_9BRAS</name>
<sequence>MQQGTCPYTVVVMTSCLSPETTRDQISIVFGDADGNKVYAPRLGGSVKGSGGLGKCSTNTFQVRGQCLNNPICSLFINRNGPDGWVPESIEIYAQGSKSVKFDFSKSVPKNTWYGHNNCNTTGQPSSPGLPPPEFPPEFPPETPSIPPPTPPRPSAAAYRRGDGESVFLAFAIAAATAIAALFFVEDKDNGKDKITRGINYKQYAIVISYVTTTLN</sequence>
<dbReference type="Pfam" id="PF06232">
    <property type="entry name" value="ATS3"/>
    <property type="match status" value="1"/>
</dbReference>
<evidence type="ECO:0000256" key="2">
    <source>
        <dbReference type="SAM" id="Phobius"/>
    </source>
</evidence>
<evidence type="ECO:0000313" key="4">
    <source>
        <dbReference type="Proteomes" id="UP000029121"/>
    </source>
</evidence>
<organism evidence="3 4">
    <name type="scientific">Capsella rubella</name>
    <dbReference type="NCBI Taxonomy" id="81985"/>
    <lineage>
        <taxon>Eukaryota</taxon>
        <taxon>Viridiplantae</taxon>
        <taxon>Streptophyta</taxon>
        <taxon>Embryophyta</taxon>
        <taxon>Tracheophyta</taxon>
        <taxon>Spermatophyta</taxon>
        <taxon>Magnoliopsida</taxon>
        <taxon>eudicotyledons</taxon>
        <taxon>Gunneridae</taxon>
        <taxon>Pentapetalae</taxon>
        <taxon>rosids</taxon>
        <taxon>malvids</taxon>
        <taxon>Brassicales</taxon>
        <taxon>Brassicaceae</taxon>
        <taxon>Camelineae</taxon>
        <taxon>Capsella</taxon>
    </lineage>
</organism>
<dbReference type="Proteomes" id="UP000029121">
    <property type="component" value="Unassembled WGS sequence"/>
</dbReference>
<dbReference type="PANTHER" id="PTHR31718:SF34">
    <property type="entry name" value="EMBRYO-SPECIFIC PROTEIN ATS3"/>
    <property type="match status" value="1"/>
</dbReference>
<evidence type="ECO:0008006" key="5">
    <source>
        <dbReference type="Google" id="ProtNLM"/>
    </source>
</evidence>
<keyword evidence="2" id="KW-0812">Transmembrane</keyword>
<reference evidence="4" key="1">
    <citation type="journal article" date="2013" name="Nat. Genet.">
        <title>The Capsella rubella genome and the genomic consequences of rapid mating system evolution.</title>
        <authorList>
            <person name="Slotte T."/>
            <person name="Hazzouri K.M."/>
            <person name="Agren J.A."/>
            <person name="Koenig D."/>
            <person name="Maumus F."/>
            <person name="Guo Y.L."/>
            <person name="Steige K."/>
            <person name="Platts A.E."/>
            <person name="Escobar J.S."/>
            <person name="Newman L.K."/>
            <person name="Wang W."/>
            <person name="Mandakova T."/>
            <person name="Vello E."/>
            <person name="Smith L.M."/>
            <person name="Henz S.R."/>
            <person name="Steffen J."/>
            <person name="Takuno S."/>
            <person name="Brandvain Y."/>
            <person name="Coop G."/>
            <person name="Andolfatto P."/>
            <person name="Hu T.T."/>
            <person name="Blanchette M."/>
            <person name="Clark R.M."/>
            <person name="Quesneville H."/>
            <person name="Nordborg M."/>
            <person name="Gaut B.S."/>
            <person name="Lysak M.A."/>
            <person name="Jenkins J."/>
            <person name="Grimwood J."/>
            <person name="Chapman J."/>
            <person name="Prochnik S."/>
            <person name="Shu S."/>
            <person name="Rokhsar D."/>
            <person name="Schmutz J."/>
            <person name="Weigel D."/>
            <person name="Wright S.I."/>
        </authorList>
    </citation>
    <scope>NUCLEOTIDE SEQUENCE [LARGE SCALE GENOMIC DNA]</scope>
    <source>
        <strain evidence="4">cv. Monte Gargano</strain>
    </source>
</reference>
<accession>R0FJQ3</accession>
<feature type="compositionally biased region" description="Pro residues" evidence="1">
    <location>
        <begin position="128"/>
        <end position="154"/>
    </location>
</feature>
<keyword evidence="2" id="KW-1133">Transmembrane helix</keyword>
<proteinExistence type="predicted"/>
<dbReference type="CDD" id="cd00113">
    <property type="entry name" value="PLAT"/>
    <property type="match status" value="1"/>
</dbReference>
<dbReference type="InterPro" id="IPR036392">
    <property type="entry name" value="PLAT/LH2_dom_sf"/>
</dbReference>
<dbReference type="SUPFAM" id="SSF49723">
    <property type="entry name" value="Lipase/lipooxygenase domain (PLAT/LH2 domain)"/>
    <property type="match status" value="1"/>
</dbReference>
<evidence type="ECO:0000313" key="3">
    <source>
        <dbReference type="EMBL" id="EOA22341.1"/>
    </source>
</evidence>
<feature type="region of interest" description="Disordered" evidence="1">
    <location>
        <begin position="115"/>
        <end position="159"/>
    </location>
</feature>